<accession>A0A259TWA6</accession>
<dbReference type="InterPro" id="IPR058624">
    <property type="entry name" value="MdtA-like_HH"/>
</dbReference>
<dbReference type="GO" id="GO:0030313">
    <property type="term" value="C:cell envelope"/>
    <property type="evidence" value="ECO:0007669"/>
    <property type="project" value="UniProtKB-SubCell"/>
</dbReference>
<dbReference type="InParanoid" id="A0A259TWA6"/>
<dbReference type="RefSeq" id="WP_094545876.1">
    <property type="nucleotide sequence ID" value="NZ_MQWB01000001.1"/>
</dbReference>
<dbReference type="EMBL" id="MQWB01000001">
    <property type="protein sequence ID" value="OZC02045.1"/>
    <property type="molecule type" value="Genomic_DNA"/>
</dbReference>
<gene>
    <name evidence="5" type="ORF">BSZ36_03040</name>
</gene>
<dbReference type="AlphaFoldDB" id="A0A259TWA6"/>
<dbReference type="Pfam" id="PF25876">
    <property type="entry name" value="HH_MFP_RND"/>
    <property type="match status" value="1"/>
</dbReference>
<evidence type="ECO:0000313" key="5">
    <source>
        <dbReference type="EMBL" id="OZC02045.1"/>
    </source>
</evidence>
<keyword evidence="2 3" id="KW-0175">Coiled coil</keyword>
<evidence type="ECO:0000259" key="4">
    <source>
        <dbReference type="Pfam" id="PF25876"/>
    </source>
</evidence>
<dbReference type="PANTHER" id="PTHR32347:SF23">
    <property type="entry name" value="BLL5650 PROTEIN"/>
    <property type="match status" value="1"/>
</dbReference>
<evidence type="ECO:0000313" key="6">
    <source>
        <dbReference type="Proteomes" id="UP000216446"/>
    </source>
</evidence>
<reference evidence="5 6" key="1">
    <citation type="submission" date="2016-11" db="EMBL/GenBank/DDBJ databases">
        <title>Study of marine rhodopsin-containing bacteria.</title>
        <authorList>
            <person name="Yoshizawa S."/>
            <person name="Kumagai Y."/>
            <person name="Kogure K."/>
        </authorList>
    </citation>
    <scope>NUCLEOTIDE SEQUENCE [LARGE SCALE GENOMIC DNA]</scope>
    <source>
        <strain evidence="5 6">SG-29</strain>
    </source>
</reference>
<evidence type="ECO:0000256" key="3">
    <source>
        <dbReference type="SAM" id="Coils"/>
    </source>
</evidence>
<dbReference type="OrthoDB" id="9798190at2"/>
<feature type="coiled-coil region" evidence="3">
    <location>
        <begin position="146"/>
        <end position="218"/>
    </location>
</feature>
<keyword evidence="6" id="KW-1185">Reference proteome</keyword>
<dbReference type="InterPro" id="IPR050465">
    <property type="entry name" value="UPF0194_transport"/>
</dbReference>
<sequence length="378" mass="39914">MRSRSVPGFRQRGRAGVLVASGLAVAAIALVFAPVELPDRVEGVGRVLPAQEWVLVRTASGAVTATLRDHRTGAVSTTFAAEPARGDAVRFELGPAASQEAVEAGENVGMLASGEAALRLAAVRGEIEQAEAELRRTGAGAKPEVVEAARRGVREAEAERGQAEAEVARAKATAERQRNLFADGLTSAQALDDAEAAVRLAEARRASAQAQRATAEARVQVATSGERPEEAGVVRARIGALEREARSLLEREQMGTLVSPISGRVGRVFSPDTLLLVADTSAYHVLLPVRWTDRDRVRAGRTVVLKTASGEAPPLARIVDVREAAAPRAGQAYLVATAEVVSGAEHLVPGLLVACAVESAPMTPLQHVQRALRDLFRW</sequence>
<dbReference type="Proteomes" id="UP000216446">
    <property type="component" value="Unassembled WGS sequence"/>
</dbReference>
<dbReference type="Gene3D" id="1.10.287.470">
    <property type="entry name" value="Helix hairpin bin"/>
    <property type="match status" value="1"/>
</dbReference>
<evidence type="ECO:0000256" key="1">
    <source>
        <dbReference type="ARBA" id="ARBA00004196"/>
    </source>
</evidence>
<name>A0A259TWA6_9BACT</name>
<proteinExistence type="predicted"/>
<comment type="caution">
    <text evidence="5">The sequence shown here is derived from an EMBL/GenBank/DDBJ whole genome shotgun (WGS) entry which is preliminary data.</text>
</comment>
<evidence type="ECO:0000256" key="2">
    <source>
        <dbReference type="ARBA" id="ARBA00023054"/>
    </source>
</evidence>
<protein>
    <recommendedName>
        <fullName evidence="4">Multidrug resistance protein MdtA-like alpha-helical hairpin domain-containing protein</fullName>
    </recommendedName>
</protein>
<dbReference type="PANTHER" id="PTHR32347">
    <property type="entry name" value="EFFLUX SYSTEM COMPONENT YKNX-RELATED"/>
    <property type="match status" value="1"/>
</dbReference>
<organism evidence="5 6">
    <name type="scientific">Rubricoccus marinus</name>
    <dbReference type="NCBI Taxonomy" id="716817"/>
    <lineage>
        <taxon>Bacteria</taxon>
        <taxon>Pseudomonadati</taxon>
        <taxon>Rhodothermota</taxon>
        <taxon>Rhodothermia</taxon>
        <taxon>Rhodothermales</taxon>
        <taxon>Rubricoccaceae</taxon>
        <taxon>Rubricoccus</taxon>
    </lineage>
</organism>
<feature type="domain" description="Multidrug resistance protein MdtA-like alpha-helical hairpin" evidence="4">
    <location>
        <begin position="155"/>
        <end position="216"/>
    </location>
</feature>
<comment type="subcellular location">
    <subcellularLocation>
        <location evidence="1">Cell envelope</location>
    </subcellularLocation>
</comment>